<evidence type="ECO:0000256" key="2">
    <source>
        <dbReference type="SAM" id="Phobius"/>
    </source>
</evidence>
<dbReference type="GeneID" id="36327543"/>
<feature type="region of interest" description="Disordered" evidence="1">
    <location>
        <begin position="333"/>
        <end position="378"/>
    </location>
</feature>
<dbReference type="OrthoDB" id="2666783at2759"/>
<keyword evidence="2" id="KW-0812">Transmembrane</keyword>
<dbReference type="Proteomes" id="UP000194127">
    <property type="component" value="Unassembled WGS sequence"/>
</dbReference>
<organism evidence="3 4">
    <name type="scientific">Postia placenta MAD-698-R-SB12</name>
    <dbReference type="NCBI Taxonomy" id="670580"/>
    <lineage>
        <taxon>Eukaryota</taxon>
        <taxon>Fungi</taxon>
        <taxon>Dikarya</taxon>
        <taxon>Basidiomycota</taxon>
        <taxon>Agaricomycotina</taxon>
        <taxon>Agaricomycetes</taxon>
        <taxon>Polyporales</taxon>
        <taxon>Adustoporiaceae</taxon>
        <taxon>Rhodonia</taxon>
    </lineage>
</organism>
<evidence type="ECO:0000313" key="3">
    <source>
        <dbReference type="EMBL" id="OSX65044.1"/>
    </source>
</evidence>
<keyword evidence="4" id="KW-1185">Reference proteome</keyword>
<evidence type="ECO:0000256" key="1">
    <source>
        <dbReference type="SAM" id="MobiDB-lite"/>
    </source>
</evidence>
<dbReference type="AlphaFoldDB" id="A0A1X6N8Y8"/>
<name>A0A1X6N8Y8_9APHY</name>
<proteinExistence type="predicted"/>
<accession>A0A1X6N8Y8</accession>
<reference evidence="3 4" key="1">
    <citation type="submission" date="2017-04" db="EMBL/GenBank/DDBJ databases">
        <title>Genome Sequence of the Model Brown-Rot Fungus Postia placenta SB12.</title>
        <authorList>
            <consortium name="DOE Joint Genome Institute"/>
            <person name="Gaskell J."/>
            <person name="Kersten P."/>
            <person name="Larrondo L.F."/>
            <person name="Canessa P."/>
            <person name="Martinez D."/>
            <person name="Hibbett D."/>
            <person name="Schmoll M."/>
            <person name="Kubicek C.P."/>
            <person name="Martinez A.T."/>
            <person name="Yadav J."/>
            <person name="Master E."/>
            <person name="Magnuson J.K."/>
            <person name="James T."/>
            <person name="Yaver D."/>
            <person name="Berka R."/>
            <person name="Labutti K."/>
            <person name="Lipzen A."/>
            <person name="Aerts A."/>
            <person name="Barry K."/>
            <person name="Henrissat B."/>
            <person name="Blanchette R."/>
            <person name="Grigoriev I."/>
            <person name="Cullen D."/>
        </authorList>
    </citation>
    <scope>NUCLEOTIDE SEQUENCE [LARGE SCALE GENOMIC DNA]</scope>
    <source>
        <strain evidence="3 4">MAD-698-R-SB12</strain>
    </source>
</reference>
<feature type="transmembrane region" description="Helical" evidence="2">
    <location>
        <begin position="46"/>
        <end position="73"/>
    </location>
</feature>
<dbReference type="EMBL" id="KZ110593">
    <property type="protein sequence ID" value="OSX65044.1"/>
    <property type="molecule type" value="Genomic_DNA"/>
</dbReference>
<feature type="compositionally biased region" description="Polar residues" evidence="1">
    <location>
        <begin position="415"/>
        <end position="427"/>
    </location>
</feature>
<dbReference type="STRING" id="670580.A0A1X6N8Y8"/>
<gene>
    <name evidence="3" type="ORF">POSPLADRAFT_1073321</name>
</gene>
<keyword evidence="2" id="KW-1133">Transmembrane helix</keyword>
<sequence>MEWWSFFRTVRKIGFGIVSFFSLVWAIVLSVYAARAWPHAIQSQRAIVLVMIGVYVYTSVTLYLMIVVLFRLWADFRRTLILAAMHLAIAVPFTIFESRFACTAFNSEGTCQSTYTFALFVTWAIFVIFILHSIYLAVMSLGPPPPPDVISPHSNTFPEKSMDDVEKSPQVDAISPLPVITQAERGQVVSASLVVMGGSVRPAYATRATSQFLRTRADSPTLTDTTDALPTLPYGASSMDGFIDRSASPAPSYSSTDPILLRKPPTRRTRPLLLNRYVVDPVLRQGTPPTPLSGVSWGSRDSTYSYAADMPLARPQQAVIAGHVRSSSLLASAVPPQLRPGTPVSLHRTNSDSSTSSDEPALSQFTARVPLGRRVGTPTSIRSFAPSLLFMDGNENRARTPSPAPAGAGDISKRTVGSSALSRQPTSKLKLPNPYDDGDDEAANAMTDVPLGDR</sequence>
<feature type="transmembrane region" description="Helical" evidence="2">
    <location>
        <begin position="13"/>
        <end position="34"/>
    </location>
</feature>
<keyword evidence="2" id="KW-0472">Membrane</keyword>
<feature type="region of interest" description="Disordered" evidence="1">
    <location>
        <begin position="393"/>
        <end position="454"/>
    </location>
</feature>
<dbReference type="RefSeq" id="XP_024341838.1">
    <property type="nucleotide sequence ID" value="XM_024482594.1"/>
</dbReference>
<feature type="transmembrane region" description="Helical" evidence="2">
    <location>
        <begin position="79"/>
        <end position="96"/>
    </location>
</feature>
<protein>
    <submittedName>
        <fullName evidence="3">Uncharacterized protein</fullName>
    </submittedName>
</protein>
<feature type="compositionally biased region" description="Polar residues" evidence="1">
    <location>
        <begin position="347"/>
        <end position="366"/>
    </location>
</feature>
<feature type="transmembrane region" description="Helical" evidence="2">
    <location>
        <begin position="117"/>
        <end position="138"/>
    </location>
</feature>
<evidence type="ECO:0000313" key="4">
    <source>
        <dbReference type="Proteomes" id="UP000194127"/>
    </source>
</evidence>